<reference evidence="2" key="1">
    <citation type="submission" date="2023-07" db="EMBL/GenBank/DDBJ databases">
        <authorList>
            <consortium name="AG Swart"/>
            <person name="Singh M."/>
            <person name="Singh A."/>
            <person name="Seah K."/>
            <person name="Emmerich C."/>
        </authorList>
    </citation>
    <scope>NUCLEOTIDE SEQUENCE</scope>
    <source>
        <strain evidence="2">DP1</strain>
    </source>
</reference>
<name>A0AAD1Y2T8_EUPCR</name>
<dbReference type="Proteomes" id="UP001295684">
    <property type="component" value="Unassembled WGS sequence"/>
</dbReference>
<proteinExistence type="predicted"/>
<protein>
    <submittedName>
        <fullName evidence="2">Uncharacterized protein</fullName>
    </submittedName>
</protein>
<keyword evidence="3" id="KW-1185">Reference proteome</keyword>
<feature type="region of interest" description="Disordered" evidence="1">
    <location>
        <begin position="119"/>
        <end position="155"/>
    </location>
</feature>
<dbReference type="AlphaFoldDB" id="A0AAD1Y2T8"/>
<evidence type="ECO:0000313" key="3">
    <source>
        <dbReference type="Proteomes" id="UP001295684"/>
    </source>
</evidence>
<comment type="caution">
    <text evidence="2">The sequence shown here is derived from an EMBL/GenBank/DDBJ whole genome shotgun (WGS) entry which is preliminary data.</text>
</comment>
<evidence type="ECO:0000256" key="1">
    <source>
        <dbReference type="SAM" id="MobiDB-lite"/>
    </source>
</evidence>
<accession>A0AAD1Y2T8</accession>
<evidence type="ECO:0000313" key="2">
    <source>
        <dbReference type="EMBL" id="CAI2382945.1"/>
    </source>
</evidence>
<dbReference type="EMBL" id="CAMPGE010025161">
    <property type="protein sequence ID" value="CAI2382945.1"/>
    <property type="molecule type" value="Genomic_DNA"/>
</dbReference>
<sequence length="155" mass="17659">MRIKEMENADPEELLESRKGQVDKHCTFITFRDSRLKKKGLLTLVNEFDQFLLKRGMSTEAFYKIDGSKVAVCTPQLSDMMELKEIAAKESSVYIVDSGGETKLGAYIDKKEKDEFYSQFKPTKGKGRKKKRKTRKKATSSGKSSTNSVEKKDDL</sequence>
<feature type="compositionally biased region" description="Basic residues" evidence="1">
    <location>
        <begin position="123"/>
        <end position="138"/>
    </location>
</feature>
<organism evidence="2 3">
    <name type="scientific">Euplotes crassus</name>
    <dbReference type="NCBI Taxonomy" id="5936"/>
    <lineage>
        <taxon>Eukaryota</taxon>
        <taxon>Sar</taxon>
        <taxon>Alveolata</taxon>
        <taxon>Ciliophora</taxon>
        <taxon>Intramacronucleata</taxon>
        <taxon>Spirotrichea</taxon>
        <taxon>Hypotrichia</taxon>
        <taxon>Euplotida</taxon>
        <taxon>Euplotidae</taxon>
        <taxon>Moneuplotes</taxon>
    </lineage>
</organism>
<gene>
    <name evidence="2" type="ORF">ECRASSUSDP1_LOCUS24435</name>
</gene>